<sequence length="423" mass="48059">MNESVNKEQRKEKIDKEKIFTVPFSLKEVKENITISANNPDKPSKEKIINQAFMFHAQGNISEAAKYYKNFINQGFKDHRVFSNYGVILKNLGKLQDAKIAYQKAIELNPHFAEAHSNLSLIFRDLGKLQDAEIAIRKAIELNPHFAEAHSNLSLIFRDLGKLQDAEIAIRKAIKLNPNCASSYKDLGICQYLIGDIDSAFNSILKANSIDPEELGNKILLRIFHKEKDTKNSDLQTNQKNLSLPETTLNSNPLILHMPIEVELINSLYKIKARDQEKYQAPTYGDAKGSDYKLFEINDSIIKITEEKLISIAKDSVKSDIFISESFFTIFRSGGGLKSHDHLNKLDKVKGLNLANKKYSLVYYVSVGDQDCDEPGILKLKNPNQEILPNNGLIVIFPARRKHSVFYKGNKDRIIIGVNFYRL</sequence>
<evidence type="ECO:0000256" key="2">
    <source>
        <dbReference type="ARBA" id="ARBA00022803"/>
    </source>
</evidence>
<dbReference type="PROSITE" id="PS50005">
    <property type="entry name" value="TPR"/>
    <property type="match status" value="4"/>
</dbReference>
<dbReference type="EMBL" id="QJUE01000001">
    <property type="protein sequence ID" value="PYE03664.1"/>
    <property type="molecule type" value="Genomic_DNA"/>
</dbReference>
<organism evidence="4 5">
    <name type="scientific">Prochlorococcus marinus XMU1408</name>
    <dbReference type="NCBI Taxonomy" id="2213228"/>
    <lineage>
        <taxon>Bacteria</taxon>
        <taxon>Bacillati</taxon>
        <taxon>Cyanobacteriota</taxon>
        <taxon>Cyanophyceae</taxon>
        <taxon>Synechococcales</taxon>
        <taxon>Prochlorococcaceae</taxon>
        <taxon>Prochlorococcus</taxon>
    </lineage>
</organism>
<dbReference type="InterPro" id="IPR019734">
    <property type="entry name" value="TPR_rpt"/>
</dbReference>
<dbReference type="Gene3D" id="1.25.40.10">
    <property type="entry name" value="Tetratricopeptide repeat domain"/>
    <property type="match status" value="2"/>
</dbReference>
<proteinExistence type="predicted"/>
<dbReference type="OrthoDB" id="536969at2"/>
<dbReference type="Gene3D" id="2.60.120.620">
    <property type="entry name" value="q2cbj1_9rhob like domain"/>
    <property type="match status" value="1"/>
</dbReference>
<dbReference type="InterPro" id="IPR037919">
    <property type="entry name" value="OGT"/>
</dbReference>
<dbReference type="InterPro" id="IPR013105">
    <property type="entry name" value="TPR_2"/>
</dbReference>
<name>A0A318R3M9_PROMR</name>
<dbReference type="AlphaFoldDB" id="A0A318R3M9"/>
<dbReference type="SUPFAM" id="SSF48452">
    <property type="entry name" value="TPR-like"/>
    <property type="match status" value="1"/>
</dbReference>
<evidence type="ECO:0000313" key="5">
    <source>
        <dbReference type="Proteomes" id="UP000247807"/>
    </source>
</evidence>
<evidence type="ECO:0000313" key="4">
    <source>
        <dbReference type="EMBL" id="PYE03664.1"/>
    </source>
</evidence>
<dbReference type="PANTHER" id="PTHR44366:SF1">
    <property type="entry name" value="UDP-N-ACETYLGLUCOSAMINE--PEPTIDE N-ACETYLGLUCOSAMINYLTRANSFERASE 110 KDA SUBUNIT"/>
    <property type="match status" value="1"/>
</dbReference>
<accession>A0A318R3M9</accession>
<dbReference type="Pfam" id="PF07719">
    <property type="entry name" value="TPR_2"/>
    <property type="match status" value="1"/>
</dbReference>
<keyword evidence="2 3" id="KW-0802">TPR repeat</keyword>
<dbReference type="GO" id="GO:0006493">
    <property type="term" value="P:protein O-linked glycosylation"/>
    <property type="evidence" value="ECO:0007669"/>
    <property type="project" value="InterPro"/>
</dbReference>
<feature type="repeat" description="TPR" evidence="3">
    <location>
        <begin position="79"/>
        <end position="112"/>
    </location>
</feature>
<dbReference type="GO" id="GO:0097363">
    <property type="term" value="F:protein O-acetylglucosaminyltransferase activity"/>
    <property type="evidence" value="ECO:0007669"/>
    <property type="project" value="TreeGrafter"/>
</dbReference>
<feature type="repeat" description="TPR" evidence="3">
    <location>
        <begin position="181"/>
        <end position="214"/>
    </location>
</feature>
<dbReference type="PANTHER" id="PTHR44366">
    <property type="entry name" value="UDP-N-ACETYLGLUCOSAMINE--PEPTIDE N-ACETYLGLUCOSAMINYLTRANSFERASE 110 KDA SUBUNIT"/>
    <property type="match status" value="1"/>
</dbReference>
<keyword evidence="1" id="KW-0677">Repeat</keyword>
<dbReference type="Pfam" id="PF13432">
    <property type="entry name" value="TPR_16"/>
    <property type="match status" value="1"/>
</dbReference>
<dbReference type="Proteomes" id="UP000247807">
    <property type="component" value="Unassembled WGS sequence"/>
</dbReference>
<gene>
    <name evidence="4" type="ORF">DNJ73_00295</name>
</gene>
<dbReference type="SMART" id="SM00028">
    <property type="entry name" value="TPR"/>
    <property type="match status" value="4"/>
</dbReference>
<dbReference type="InterPro" id="IPR011990">
    <property type="entry name" value="TPR-like_helical_dom_sf"/>
</dbReference>
<feature type="repeat" description="TPR" evidence="3">
    <location>
        <begin position="147"/>
        <end position="180"/>
    </location>
</feature>
<evidence type="ECO:0000256" key="1">
    <source>
        <dbReference type="ARBA" id="ARBA00022737"/>
    </source>
</evidence>
<protein>
    <submittedName>
        <fullName evidence="4">Uncharacterized protein</fullName>
    </submittedName>
</protein>
<reference evidence="4 5" key="1">
    <citation type="journal article" date="2018" name="Appl. Environ. Microbiol.">
        <title>Genome rearrangement shapes Prochlorococcus ecological adaptation.</title>
        <authorList>
            <person name="Yan W."/>
            <person name="Wei S."/>
            <person name="Wang Q."/>
            <person name="Xiao X."/>
            <person name="Zeng Q."/>
            <person name="Jiao N."/>
            <person name="Zhang R."/>
        </authorList>
    </citation>
    <scope>NUCLEOTIDE SEQUENCE [LARGE SCALE GENOMIC DNA]</scope>
    <source>
        <strain evidence="4 5">XMU1408</strain>
    </source>
</reference>
<evidence type="ECO:0000256" key="3">
    <source>
        <dbReference type="PROSITE-ProRule" id="PRU00339"/>
    </source>
</evidence>
<feature type="repeat" description="TPR" evidence="3">
    <location>
        <begin position="113"/>
        <end position="146"/>
    </location>
</feature>
<comment type="caution">
    <text evidence="4">The sequence shown here is derived from an EMBL/GenBank/DDBJ whole genome shotgun (WGS) entry which is preliminary data.</text>
</comment>